<organism evidence="4 5">
    <name type="scientific">Momordica charantia</name>
    <name type="common">Bitter gourd</name>
    <name type="synonym">Balsam pear</name>
    <dbReference type="NCBI Taxonomy" id="3673"/>
    <lineage>
        <taxon>Eukaryota</taxon>
        <taxon>Viridiplantae</taxon>
        <taxon>Streptophyta</taxon>
        <taxon>Embryophyta</taxon>
        <taxon>Tracheophyta</taxon>
        <taxon>Spermatophyta</taxon>
        <taxon>Magnoliopsida</taxon>
        <taxon>eudicotyledons</taxon>
        <taxon>Gunneridae</taxon>
        <taxon>Pentapetalae</taxon>
        <taxon>rosids</taxon>
        <taxon>fabids</taxon>
        <taxon>Cucurbitales</taxon>
        <taxon>Cucurbitaceae</taxon>
        <taxon>Momordiceae</taxon>
        <taxon>Momordica</taxon>
    </lineage>
</organism>
<dbReference type="Pfam" id="PF04765">
    <property type="entry name" value="TOD1_MUCI70"/>
    <property type="match status" value="1"/>
</dbReference>
<evidence type="ECO:0000313" key="4">
    <source>
        <dbReference type="Proteomes" id="UP000504603"/>
    </source>
</evidence>
<name>A0A6J1CFM4_MOMCH</name>
<feature type="region of interest" description="Disordered" evidence="1">
    <location>
        <begin position="542"/>
        <end position="595"/>
    </location>
</feature>
<feature type="domain" description="TOD1/MUCI70 glycosyltransferase-like" evidence="3">
    <location>
        <begin position="209"/>
        <end position="522"/>
    </location>
</feature>
<keyword evidence="2" id="KW-0812">Transmembrane</keyword>
<keyword evidence="2" id="KW-0472">Membrane</keyword>
<protein>
    <submittedName>
        <fullName evidence="5">Uncharacterized protein LOC111010380</fullName>
    </submittedName>
</protein>
<dbReference type="GeneID" id="111010380"/>
<sequence>MTGGSLGLRTGSYTSLQQHLQNGALQSSATSLLVHKPSKSILSSSRERERVIPLFCRYFGRRRVAMLLLFILALLVFVFGSFAVSRDSTDLKAPYEETTRIDLINPVVSRTENFKDNVTSTHGNLIGTNENSSLLPPLPHSNRSLIAGIFPRRSLPSPHPCKNFAIPPPAPANGKRTGARPCPVCYIPVEQAISSMPSAPSISPVLRSLTYIRDENPMKTEPHGGSDFGGYPSLRQRNDSFNIKESMTVHCGFVKGSKPGNQSGFDIDEADLLELEEFHEVIVASAIFGNYDVLQQPVNISEESKKSVPFYMFIDEETEAYMKNSSLLNGKNRVGLWRIIVVRNVPYADSRRNGKIPKLLLHRLFPNIQYSIWIDGKLQLVVDPYQILERFLWRQNATFAISRHYKRFDVFEEADANKAAGKYDNSSIDEQINFYVSEGLTPYSLAKLPITSDVPEGCVLIREHIPITNLFTCLWFNEVDRFTSRDQLSFSMVRDKIMSRVNWGIDMFLDCERRNFVIQTYHRELLEHMPPPSVAVIRHPPPRTPAGRTVPKPPVHIVLKAPVKRNPSKRGRGDKRSTSKRHRKVTPGHREDNLF</sequence>
<keyword evidence="4" id="KW-1185">Reference proteome</keyword>
<evidence type="ECO:0000256" key="2">
    <source>
        <dbReference type="SAM" id="Phobius"/>
    </source>
</evidence>
<accession>A0A6J1CFM4</accession>
<evidence type="ECO:0000259" key="3">
    <source>
        <dbReference type="Pfam" id="PF04765"/>
    </source>
</evidence>
<dbReference type="InterPro" id="IPR048354">
    <property type="entry name" value="TOD1_MUCI70_glycTrfase_dom"/>
</dbReference>
<evidence type="ECO:0000256" key="1">
    <source>
        <dbReference type="SAM" id="MobiDB-lite"/>
    </source>
</evidence>
<feature type="transmembrane region" description="Helical" evidence="2">
    <location>
        <begin position="64"/>
        <end position="84"/>
    </location>
</feature>
<gene>
    <name evidence="5" type="primary">LOC111010380</name>
</gene>
<reference evidence="5" key="1">
    <citation type="submission" date="2025-08" db="UniProtKB">
        <authorList>
            <consortium name="RefSeq"/>
        </authorList>
    </citation>
    <scope>IDENTIFICATION</scope>
    <source>
        <strain evidence="5">OHB3-1</strain>
    </source>
</reference>
<dbReference type="InterPro" id="IPR006852">
    <property type="entry name" value="TOD1_MUCI70"/>
</dbReference>
<dbReference type="AlphaFoldDB" id="A0A6J1CFM4"/>
<dbReference type="RefSeq" id="XP_022139453.1">
    <property type="nucleotide sequence ID" value="XM_022283761.1"/>
</dbReference>
<dbReference type="KEGG" id="mcha:111010380"/>
<keyword evidence="2" id="KW-1133">Transmembrane helix</keyword>
<dbReference type="PANTHER" id="PTHR12956:SF61">
    <property type="entry name" value="TRNA (MET) CYTIDINE ACETYLTRANSFERASE-RELATED"/>
    <property type="match status" value="1"/>
</dbReference>
<proteinExistence type="predicted"/>
<feature type="compositionally biased region" description="Basic residues" evidence="1">
    <location>
        <begin position="562"/>
        <end position="587"/>
    </location>
</feature>
<dbReference type="PANTHER" id="PTHR12956">
    <property type="entry name" value="ALKALINE CERAMIDASE-RELATED"/>
    <property type="match status" value="1"/>
</dbReference>
<evidence type="ECO:0000313" key="5">
    <source>
        <dbReference type="RefSeq" id="XP_022139453.1"/>
    </source>
</evidence>
<dbReference type="OrthoDB" id="1905162at2759"/>
<dbReference type="Proteomes" id="UP000504603">
    <property type="component" value="Unplaced"/>
</dbReference>